<gene>
    <name evidence="1" type="ORF">NDU88_005639</name>
</gene>
<accession>A0AAV7WY84</accession>
<organism evidence="1 2">
    <name type="scientific">Pleurodeles waltl</name>
    <name type="common">Iberian ribbed newt</name>
    <dbReference type="NCBI Taxonomy" id="8319"/>
    <lineage>
        <taxon>Eukaryota</taxon>
        <taxon>Metazoa</taxon>
        <taxon>Chordata</taxon>
        <taxon>Craniata</taxon>
        <taxon>Vertebrata</taxon>
        <taxon>Euteleostomi</taxon>
        <taxon>Amphibia</taxon>
        <taxon>Batrachia</taxon>
        <taxon>Caudata</taxon>
        <taxon>Salamandroidea</taxon>
        <taxon>Salamandridae</taxon>
        <taxon>Pleurodelinae</taxon>
        <taxon>Pleurodeles</taxon>
    </lineage>
</organism>
<evidence type="ECO:0000313" key="2">
    <source>
        <dbReference type="Proteomes" id="UP001066276"/>
    </source>
</evidence>
<comment type="caution">
    <text evidence="1">The sequence shown here is derived from an EMBL/GenBank/DDBJ whole genome shotgun (WGS) entry which is preliminary data.</text>
</comment>
<sequence length="144" mass="15258">MERQAVCTVTPEEAALERRRRPAPITRCIPTVAGLFENRQDRGGEVEDRPRAVLCPVCRESGAAAAACEALLQAPPMTCCVGAKRDQAGDRPKRQVLERPLLGDTELDAHTRAGSGSVNCEQRATTCGTLADPEGGVAHLPTGA</sequence>
<name>A0AAV7WY84_PLEWA</name>
<proteinExistence type="predicted"/>
<dbReference type="EMBL" id="JANPWB010000001">
    <property type="protein sequence ID" value="KAJ1218053.1"/>
    <property type="molecule type" value="Genomic_DNA"/>
</dbReference>
<evidence type="ECO:0000313" key="1">
    <source>
        <dbReference type="EMBL" id="KAJ1218053.1"/>
    </source>
</evidence>
<dbReference type="AlphaFoldDB" id="A0AAV7WY84"/>
<keyword evidence="2" id="KW-1185">Reference proteome</keyword>
<dbReference type="Proteomes" id="UP001066276">
    <property type="component" value="Chromosome 1_1"/>
</dbReference>
<protein>
    <submittedName>
        <fullName evidence="1">Uncharacterized protein</fullName>
    </submittedName>
</protein>
<reference evidence="1" key="1">
    <citation type="journal article" date="2022" name="bioRxiv">
        <title>Sequencing and chromosome-scale assembly of the giantPleurodeles waltlgenome.</title>
        <authorList>
            <person name="Brown T."/>
            <person name="Elewa A."/>
            <person name="Iarovenko S."/>
            <person name="Subramanian E."/>
            <person name="Araus A.J."/>
            <person name="Petzold A."/>
            <person name="Susuki M."/>
            <person name="Suzuki K.-i.T."/>
            <person name="Hayashi T."/>
            <person name="Toyoda A."/>
            <person name="Oliveira C."/>
            <person name="Osipova E."/>
            <person name="Leigh N.D."/>
            <person name="Simon A."/>
            <person name="Yun M.H."/>
        </authorList>
    </citation>
    <scope>NUCLEOTIDE SEQUENCE</scope>
    <source>
        <strain evidence="1">20211129_DDA</strain>
        <tissue evidence="1">Liver</tissue>
    </source>
</reference>